<gene>
    <name evidence="1" type="ORF">ACM46_15740</name>
</gene>
<evidence type="ECO:0000313" key="1">
    <source>
        <dbReference type="EMBL" id="KMQ61468.1"/>
    </source>
</evidence>
<dbReference type="AlphaFoldDB" id="A0A0J7I503"/>
<dbReference type="PATRIC" id="fig|558151.6.peg.3326"/>
<dbReference type="Proteomes" id="UP000036261">
    <property type="component" value="Unassembled WGS sequence"/>
</dbReference>
<accession>A0A0J7I503</accession>
<keyword evidence="2" id="KW-1185">Reference proteome</keyword>
<dbReference type="RefSeq" id="WP_048507635.1">
    <property type="nucleotide sequence ID" value="NZ_LFND01000005.1"/>
</dbReference>
<dbReference type="STRING" id="558151.ACM46_15740"/>
<sequence length="144" mass="16851">MPIVRRFEQNKKTLEQFYKELIPKPDDQIADFGTPMLEVLKSVNTMFQETVLYGLTSHASLLLFSDNHENSDYYVIINAYQLNSYAEYRIDYVIPENIRPWEGAIVNGSSGTLDEFEKKIIISMYNSEGWKHNIELQNLYESIK</sequence>
<proteinExistence type="predicted"/>
<organism evidence="1 2">
    <name type="scientific">Chryseobacterium angstadtii</name>
    <dbReference type="NCBI Taxonomy" id="558151"/>
    <lineage>
        <taxon>Bacteria</taxon>
        <taxon>Pseudomonadati</taxon>
        <taxon>Bacteroidota</taxon>
        <taxon>Flavobacteriia</taxon>
        <taxon>Flavobacteriales</taxon>
        <taxon>Weeksellaceae</taxon>
        <taxon>Chryseobacterium group</taxon>
        <taxon>Chryseobacterium</taxon>
    </lineage>
</organism>
<name>A0A0J7I503_9FLAO</name>
<comment type="caution">
    <text evidence="1">The sequence shown here is derived from an EMBL/GenBank/DDBJ whole genome shotgun (WGS) entry which is preliminary data.</text>
</comment>
<dbReference type="OrthoDB" id="881402at2"/>
<evidence type="ECO:0000313" key="2">
    <source>
        <dbReference type="Proteomes" id="UP000036261"/>
    </source>
</evidence>
<dbReference type="EMBL" id="LFND01000005">
    <property type="protein sequence ID" value="KMQ61468.1"/>
    <property type="molecule type" value="Genomic_DNA"/>
</dbReference>
<reference evidence="1 2" key="1">
    <citation type="journal article" date="2013" name="Int. J. Syst. Evol. Microbiol.">
        <title>Chryseobacterium angstadtii sp. nov., isolated from a newt tank.</title>
        <authorList>
            <person name="Kirk K.E."/>
            <person name="Hoffman J.A."/>
            <person name="Smith K.A."/>
            <person name="Strahan B.L."/>
            <person name="Failor K.C."/>
            <person name="Krebs J.E."/>
            <person name="Gale A.N."/>
            <person name="Do T.D."/>
            <person name="Sontag T.C."/>
            <person name="Batties A.M."/>
            <person name="Mistiszyn K."/>
            <person name="Newman J.D."/>
        </authorList>
    </citation>
    <scope>NUCLEOTIDE SEQUENCE [LARGE SCALE GENOMIC DNA]</scope>
    <source>
        <strain evidence="1 2">KM</strain>
    </source>
</reference>
<protein>
    <submittedName>
        <fullName evidence="1">Uncharacterized protein</fullName>
    </submittedName>
</protein>